<dbReference type="PANTHER" id="PTHR23092">
    <property type="entry name" value="POLY(A) RNA POLYMERASE"/>
    <property type="match status" value="1"/>
</dbReference>
<dbReference type="GO" id="GO:1990817">
    <property type="term" value="F:poly(A) RNA polymerase activity"/>
    <property type="evidence" value="ECO:0007669"/>
    <property type="project" value="UniProtKB-EC"/>
</dbReference>
<evidence type="ECO:0000256" key="4">
    <source>
        <dbReference type="ARBA" id="ARBA00022679"/>
    </source>
</evidence>
<dbReference type="EMBL" id="VJMH01007483">
    <property type="protein sequence ID" value="KAF0682826.1"/>
    <property type="molecule type" value="Genomic_DNA"/>
</dbReference>
<proteinExistence type="inferred from homology"/>
<dbReference type="SUPFAM" id="SSF81631">
    <property type="entry name" value="PAP/OAS1 substrate-binding domain"/>
    <property type="match status" value="1"/>
</dbReference>
<dbReference type="EC" id="2.7.7.19" evidence="3"/>
<dbReference type="EMBL" id="CAADRA010007509">
    <property type="protein sequence ID" value="VFU01756.1"/>
    <property type="molecule type" value="Genomic_DNA"/>
</dbReference>
<dbReference type="InterPro" id="IPR045862">
    <property type="entry name" value="Trf4-like"/>
</dbReference>
<dbReference type="Pfam" id="PF03828">
    <property type="entry name" value="PAP_assoc"/>
    <property type="match status" value="1"/>
</dbReference>
<evidence type="ECO:0000256" key="5">
    <source>
        <dbReference type="ARBA" id="ARBA00022723"/>
    </source>
</evidence>
<protein>
    <recommendedName>
        <fullName evidence="3">polynucleotide adenylyltransferase</fullName>
        <ecNumber evidence="3">2.7.7.19</ecNumber>
    </recommendedName>
</protein>
<feature type="region of interest" description="Disordered" evidence="7">
    <location>
        <begin position="1"/>
        <end position="95"/>
    </location>
</feature>
<dbReference type="Proteomes" id="UP000332933">
    <property type="component" value="Unassembled WGS sequence"/>
</dbReference>
<reference evidence="10" key="2">
    <citation type="submission" date="2019-06" db="EMBL/GenBank/DDBJ databases">
        <title>Genomics analysis of Aphanomyces spp. identifies a new class of oomycete effector associated with host adaptation.</title>
        <authorList>
            <person name="Gaulin E."/>
        </authorList>
    </citation>
    <scope>NUCLEOTIDE SEQUENCE</scope>
    <source>
        <strain evidence="10">CBS 578.67</strain>
    </source>
</reference>
<feature type="compositionally biased region" description="Basic residues" evidence="7">
    <location>
        <begin position="57"/>
        <end position="67"/>
    </location>
</feature>
<evidence type="ECO:0000313" key="11">
    <source>
        <dbReference type="EMBL" id="VFU01756.1"/>
    </source>
</evidence>
<organism evidence="11 12">
    <name type="scientific">Aphanomyces stellatus</name>
    <dbReference type="NCBI Taxonomy" id="120398"/>
    <lineage>
        <taxon>Eukaryota</taxon>
        <taxon>Sar</taxon>
        <taxon>Stramenopiles</taxon>
        <taxon>Oomycota</taxon>
        <taxon>Saprolegniomycetes</taxon>
        <taxon>Saprolegniales</taxon>
        <taxon>Verrucalvaceae</taxon>
        <taxon>Aphanomyces</taxon>
    </lineage>
</organism>
<reference evidence="11 12" key="1">
    <citation type="submission" date="2019-03" db="EMBL/GenBank/DDBJ databases">
        <authorList>
            <person name="Gaulin E."/>
            <person name="Dumas B."/>
        </authorList>
    </citation>
    <scope>NUCLEOTIDE SEQUENCE [LARGE SCALE GENOMIC DNA]</scope>
    <source>
        <strain evidence="11">CBS 568.67</strain>
    </source>
</reference>
<dbReference type="InterPro" id="IPR043519">
    <property type="entry name" value="NT_sf"/>
</dbReference>
<dbReference type="GO" id="GO:0046872">
    <property type="term" value="F:metal ion binding"/>
    <property type="evidence" value="ECO:0007669"/>
    <property type="project" value="UniProtKB-KW"/>
</dbReference>
<dbReference type="CDD" id="cd05402">
    <property type="entry name" value="NT_PAP_TUTase"/>
    <property type="match status" value="1"/>
</dbReference>
<dbReference type="Gene3D" id="3.30.460.10">
    <property type="entry name" value="Beta Polymerase, domain 2"/>
    <property type="match status" value="1"/>
</dbReference>
<feature type="compositionally biased region" description="Basic and acidic residues" evidence="7">
    <location>
        <begin position="1"/>
        <end position="12"/>
    </location>
</feature>
<feature type="domain" description="Poly(A) RNA polymerase mitochondrial-like central palm" evidence="9">
    <location>
        <begin position="145"/>
        <end position="275"/>
    </location>
</feature>
<evidence type="ECO:0000313" key="10">
    <source>
        <dbReference type="EMBL" id="KAF0682826.1"/>
    </source>
</evidence>
<feature type="domain" description="PAP-associated" evidence="8">
    <location>
        <begin position="335"/>
        <end position="392"/>
    </location>
</feature>
<evidence type="ECO:0000256" key="1">
    <source>
        <dbReference type="ARBA" id="ARBA00001936"/>
    </source>
</evidence>
<dbReference type="GO" id="GO:0031123">
    <property type="term" value="P:RNA 3'-end processing"/>
    <property type="evidence" value="ECO:0007669"/>
    <property type="project" value="TreeGrafter"/>
</dbReference>
<dbReference type="GO" id="GO:0003729">
    <property type="term" value="F:mRNA binding"/>
    <property type="evidence" value="ECO:0007669"/>
    <property type="project" value="TreeGrafter"/>
</dbReference>
<evidence type="ECO:0000256" key="7">
    <source>
        <dbReference type="SAM" id="MobiDB-lite"/>
    </source>
</evidence>
<evidence type="ECO:0000313" key="12">
    <source>
        <dbReference type="Proteomes" id="UP000332933"/>
    </source>
</evidence>
<evidence type="ECO:0000256" key="6">
    <source>
        <dbReference type="ARBA" id="ARBA00022842"/>
    </source>
</evidence>
<dbReference type="InterPro" id="IPR054708">
    <property type="entry name" value="MTPAP-like_central"/>
</dbReference>
<gene>
    <name evidence="11" type="primary">Aste57867_25125</name>
    <name evidence="10" type="ORF">As57867_025047</name>
    <name evidence="11" type="ORF">ASTE57867_25125</name>
</gene>
<dbReference type="Pfam" id="PF22600">
    <property type="entry name" value="MTPAP-like_central"/>
    <property type="match status" value="1"/>
</dbReference>
<dbReference type="FunFam" id="3.30.460.10:FF:000006">
    <property type="entry name" value="non-canonical poly(A) RNA polymerase PAPD5"/>
    <property type="match status" value="1"/>
</dbReference>
<keyword evidence="4" id="KW-0808">Transferase</keyword>
<dbReference type="PANTHER" id="PTHR23092:SF15">
    <property type="entry name" value="INACTIVE NON-CANONICAL POLY(A) RNA POLYMERASE PROTEIN TRF4-2-RELATED"/>
    <property type="match status" value="1"/>
</dbReference>
<dbReference type="InterPro" id="IPR002058">
    <property type="entry name" value="PAP_assoc"/>
</dbReference>
<name>A0A485LSB4_9STRA</name>
<dbReference type="GO" id="GO:0005730">
    <property type="term" value="C:nucleolus"/>
    <property type="evidence" value="ECO:0007669"/>
    <property type="project" value="TreeGrafter"/>
</dbReference>
<evidence type="ECO:0000259" key="8">
    <source>
        <dbReference type="Pfam" id="PF03828"/>
    </source>
</evidence>
<evidence type="ECO:0000259" key="9">
    <source>
        <dbReference type="Pfam" id="PF22600"/>
    </source>
</evidence>
<dbReference type="Gene3D" id="1.10.1410.10">
    <property type="match status" value="1"/>
</dbReference>
<sequence>MGKKKGGDKGNDKVAAPSKQSKKEAKKFKAAQATKISKAKHFEEKAKKKEKLDKLRVQSHPKKRYHKPVSGSQAEPVDIHHASDDGMSDSSDASNESTYISIKDASAAKSANTAATAITIKDDDDEVPWMAPGQRYRDRNVFLCLHEEILDFARFLSPTAAEKTAREELVARMQDIVSSLWQGATLDTFGSQLTEMFLPSSDIDMVVLDGPSGKGPLHQLGRHLQEMNMVSFLEVVDSARIPIVKFVDTQSGLHVDISFGVTSGFATADLVMLYQRKYPPFRPLTLLLKYFLQQRGLNETFKGGVGSFLLQLMVVSFLQHTNRNSGHVPRAPQDLGHLLVHFLDLYGNVFNAADLSISVRNGGTYFKKTDNDWKNYSRPELLSMENPHDPNHDVGANSYEVRRVFKVFSHAAKVLKAEIMDRGTMSPHHDQYGTSILERIIAIDPLLASRDGPTKFGFTILKNDAAKVKEIEARYAARES</sequence>
<keyword evidence="12" id="KW-1185">Reference proteome</keyword>
<comment type="cofactor">
    <cofactor evidence="1">
        <name>Mn(2+)</name>
        <dbReference type="ChEBI" id="CHEBI:29035"/>
    </cofactor>
</comment>
<evidence type="ECO:0000256" key="3">
    <source>
        <dbReference type="ARBA" id="ARBA00012388"/>
    </source>
</evidence>
<dbReference type="AlphaFoldDB" id="A0A485LSB4"/>
<feature type="compositionally biased region" description="Basic and acidic residues" evidence="7">
    <location>
        <begin position="40"/>
        <end position="56"/>
    </location>
</feature>
<keyword evidence="5" id="KW-0479">Metal-binding</keyword>
<evidence type="ECO:0000256" key="2">
    <source>
        <dbReference type="ARBA" id="ARBA00008593"/>
    </source>
</evidence>
<accession>A0A485LSB4</accession>
<keyword evidence="6" id="KW-0460">Magnesium</keyword>
<dbReference type="GO" id="GO:0043634">
    <property type="term" value="P:polyadenylation-dependent ncRNA catabolic process"/>
    <property type="evidence" value="ECO:0007669"/>
    <property type="project" value="TreeGrafter"/>
</dbReference>
<dbReference type="GO" id="GO:0031499">
    <property type="term" value="C:TRAMP complex"/>
    <property type="evidence" value="ECO:0007669"/>
    <property type="project" value="TreeGrafter"/>
</dbReference>
<dbReference type="SUPFAM" id="SSF81301">
    <property type="entry name" value="Nucleotidyltransferase"/>
    <property type="match status" value="1"/>
</dbReference>
<comment type="similarity">
    <text evidence="2">Belongs to the DNA polymerase type-B-like family.</text>
</comment>
<dbReference type="OrthoDB" id="273917at2759"/>